<proteinExistence type="predicted"/>
<dbReference type="InterPro" id="IPR029063">
    <property type="entry name" value="SAM-dependent_MTases_sf"/>
</dbReference>
<evidence type="ECO:0000259" key="1">
    <source>
        <dbReference type="Pfam" id="PF05050"/>
    </source>
</evidence>
<dbReference type="PANTHER" id="PTHR34203:SF13">
    <property type="entry name" value="EXPRESSED PROTEIN"/>
    <property type="match status" value="1"/>
</dbReference>
<keyword evidence="2" id="KW-0489">Methyltransferase</keyword>
<dbReference type="GO" id="GO:0032259">
    <property type="term" value="P:methylation"/>
    <property type="evidence" value="ECO:0007669"/>
    <property type="project" value="UniProtKB-KW"/>
</dbReference>
<evidence type="ECO:0000313" key="3">
    <source>
        <dbReference type="Proteomes" id="UP000318017"/>
    </source>
</evidence>
<dbReference type="EC" id="2.1.1.-" evidence="2"/>
<dbReference type="InterPro" id="IPR052514">
    <property type="entry name" value="SAM-dependent_MTase"/>
</dbReference>
<accession>A0A518G2A3</accession>
<dbReference type="KEGG" id="ahel:Q31a_09610"/>
<dbReference type="OrthoDB" id="276857at2"/>
<feature type="domain" description="Methyltransferase FkbM" evidence="1">
    <location>
        <begin position="53"/>
        <end position="255"/>
    </location>
</feature>
<dbReference type="InterPro" id="IPR006342">
    <property type="entry name" value="FkbM_mtfrase"/>
</dbReference>
<sequence>MASPTPRTYRLANGKQIVCDSTANAKLLDDEIFQRKLYAEHGIVLNNGDCIFDVGANIGCFLLMLNECLGDARVFCFEPLPDTFGLLKQNSQHHNHLTTQLFNCGLSSQVGVARFTYFPLSSVNSTMHPRDAREFHRESREFILEEISQCRAVLKRAVRSTPGWIWFPITESIRRYYQRSELIECQLQTLANIIDEYGVERIDLLKIDTEGAEQSILAGLRESDWPIIQQVVVEVHDGPAGGTAVTDLLESHGFRTSTGKPQDQIDRLSMVYATRSTTA</sequence>
<evidence type="ECO:0000313" key="2">
    <source>
        <dbReference type="EMBL" id="QDV22675.1"/>
    </source>
</evidence>
<keyword evidence="3" id="KW-1185">Reference proteome</keyword>
<dbReference type="AlphaFoldDB" id="A0A518G2A3"/>
<dbReference type="Gene3D" id="3.40.50.150">
    <property type="entry name" value="Vaccinia Virus protein VP39"/>
    <property type="match status" value="1"/>
</dbReference>
<dbReference type="EMBL" id="CP036298">
    <property type="protein sequence ID" value="QDV22675.1"/>
    <property type="molecule type" value="Genomic_DNA"/>
</dbReference>
<dbReference type="SUPFAM" id="SSF53335">
    <property type="entry name" value="S-adenosyl-L-methionine-dependent methyltransferases"/>
    <property type="match status" value="1"/>
</dbReference>
<name>A0A518G2A3_9BACT</name>
<dbReference type="PANTHER" id="PTHR34203">
    <property type="entry name" value="METHYLTRANSFERASE, FKBM FAMILY PROTEIN"/>
    <property type="match status" value="1"/>
</dbReference>
<dbReference type="Pfam" id="PF05050">
    <property type="entry name" value="Methyltransf_21"/>
    <property type="match status" value="1"/>
</dbReference>
<dbReference type="RefSeq" id="WP_145074557.1">
    <property type="nucleotide sequence ID" value="NZ_CP036298.1"/>
</dbReference>
<protein>
    <submittedName>
        <fullName evidence="2">31-O-demethyl-FK506 methyltransferase FkbM</fullName>
        <ecNumber evidence="2">2.1.1.-</ecNumber>
    </submittedName>
</protein>
<reference evidence="2 3" key="1">
    <citation type="submission" date="2019-02" db="EMBL/GenBank/DDBJ databases">
        <title>Deep-cultivation of Planctomycetes and their phenomic and genomic characterization uncovers novel biology.</title>
        <authorList>
            <person name="Wiegand S."/>
            <person name="Jogler M."/>
            <person name="Boedeker C."/>
            <person name="Pinto D."/>
            <person name="Vollmers J."/>
            <person name="Rivas-Marin E."/>
            <person name="Kohn T."/>
            <person name="Peeters S.H."/>
            <person name="Heuer A."/>
            <person name="Rast P."/>
            <person name="Oberbeckmann S."/>
            <person name="Bunk B."/>
            <person name="Jeske O."/>
            <person name="Meyerdierks A."/>
            <person name="Storesund J.E."/>
            <person name="Kallscheuer N."/>
            <person name="Luecker S."/>
            <person name="Lage O.M."/>
            <person name="Pohl T."/>
            <person name="Merkel B.J."/>
            <person name="Hornburger P."/>
            <person name="Mueller R.-W."/>
            <person name="Bruemmer F."/>
            <person name="Labrenz M."/>
            <person name="Spormann A.M."/>
            <person name="Op den Camp H."/>
            <person name="Overmann J."/>
            <person name="Amann R."/>
            <person name="Jetten M.S.M."/>
            <person name="Mascher T."/>
            <person name="Medema M.H."/>
            <person name="Devos D.P."/>
            <person name="Kaster A.-K."/>
            <person name="Ovreas L."/>
            <person name="Rohde M."/>
            <person name="Galperin M.Y."/>
            <person name="Jogler C."/>
        </authorList>
    </citation>
    <scope>NUCLEOTIDE SEQUENCE [LARGE SCALE GENOMIC DNA]</scope>
    <source>
        <strain evidence="2 3">Q31a</strain>
    </source>
</reference>
<dbReference type="Proteomes" id="UP000318017">
    <property type="component" value="Chromosome"/>
</dbReference>
<dbReference type="GO" id="GO:0008168">
    <property type="term" value="F:methyltransferase activity"/>
    <property type="evidence" value="ECO:0007669"/>
    <property type="project" value="UniProtKB-KW"/>
</dbReference>
<organism evidence="2 3">
    <name type="scientific">Aureliella helgolandensis</name>
    <dbReference type="NCBI Taxonomy" id="2527968"/>
    <lineage>
        <taxon>Bacteria</taxon>
        <taxon>Pseudomonadati</taxon>
        <taxon>Planctomycetota</taxon>
        <taxon>Planctomycetia</taxon>
        <taxon>Pirellulales</taxon>
        <taxon>Pirellulaceae</taxon>
        <taxon>Aureliella</taxon>
    </lineage>
</organism>
<keyword evidence="2" id="KW-0808">Transferase</keyword>
<gene>
    <name evidence="2" type="primary">fkbM</name>
    <name evidence="2" type="ORF">Q31a_09610</name>
</gene>
<dbReference type="NCBIfam" id="TIGR01444">
    <property type="entry name" value="fkbM_fam"/>
    <property type="match status" value="1"/>
</dbReference>